<protein>
    <recommendedName>
        <fullName evidence="3">DUF3305 domain-containing protein</fullName>
    </recommendedName>
</protein>
<dbReference type="Pfam" id="PF11749">
    <property type="entry name" value="DUF3305"/>
    <property type="match status" value="1"/>
</dbReference>
<proteinExistence type="predicted"/>
<sequence>MQRTDNIWPLQVKLKSKQVTMGRWSQTTWEVDQLLPASADPIEGATIVGLELFKDERSNYRLNLDLDNPLLFVVCDETEQGEPIPMLVTANQNIAAGCLESDQPVFTCPIPQAIGCWIEAYITRHGEQPICAHRRKHIDVRGEMKAKREKRDERY</sequence>
<dbReference type="AlphaFoldDB" id="A0A1G8JH04"/>
<organism evidence="1 2">
    <name type="scientific">Ferrimonas sediminum</name>
    <dbReference type="NCBI Taxonomy" id="718193"/>
    <lineage>
        <taxon>Bacteria</taxon>
        <taxon>Pseudomonadati</taxon>
        <taxon>Pseudomonadota</taxon>
        <taxon>Gammaproteobacteria</taxon>
        <taxon>Alteromonadales</taxon>
        <taxon>Ferrimonadaceae</taxon>
        <taxon>Ferrimonas</taxon>
    </lineage>
</organism>
<dbReference type="OrthoDB" id="5586738at2"/>
<dbReference type="EMBL" id="FNEM01000001">
    <property type="protein sequence ID" value="SDI30456.1"/>
    <property type="molecule type" value="Genomic_DNA"/>
</dbReference>
<dbReference type="InterPro" id="IPR021736">
    <property type="entry name" value="DUF3305"/>
</dbReference>
<evidence type="ECO:0008006" key="3">
    <source>
        <dbReference type="Google" id="ProtNLM"/>
    </source>
</evidence>
<evidence type="ECO:0000313" key="2">
    <source>
        <dbReference type="Proteomes" id="UP000199527"/>
    </source>
</evidence>
<gene>
    <name evidence="1" type="ORF">SAMN04488540_10152</name>
</gene>
<evidence type="ECO:0000313" key="1">
    <source>
        <dbReference type="EMBL" id="SDI30456.1"/>
    </source>
</evidence>
<dbReference type="Proteomes" id="UP000199527">
    <property type="component" value="Unassembled WGS sequence"/>
</dbReference>
<name>A0A1G8JH04_9GAMM</name>
<dbReference type="RefSeq" id="WP_090359917.1">
    <property type="nucleotide sequence ID" value="NZ_FNEM01000001.1"/>
</dbReference>
<reference evidence="2" key="1">
    <citation type="submission" date="2016-10" db="EMBL/GenBank/DDBJ databases">
        <authorList>
            <person name="Varghese N."/>
            <person name="Submissions S."/>
        </authorList>
    </citation>
    <scope>NUCLEOTIDE SEQUENCE [LARGE SCALE GENOMIC DNA]</scope>
    <source>
        <strain evidence="2">DSM 23317</strain>
    </source>
</reference>
<keyword evidence="2" id="KW-1185">Reference proteome</keyword>
<accession>A0A1G8JH04</accession>